<dbReference type="Proteomes" id="UP000278746">
    <property type="component" value="Unassembled WGS sequence"/>
</dbReference>
<comment type="caution">
    <text evidence="3">The sequence shown here is derived from an EMBL/GenBank/DDBJ whole genome shotgun (WGS) entry which is preliminary data.</text>
</comment>
<feature type="transmembrane region" description="Helical" evidence="1">
    <location>
        <begin position="65"/>
        <end position="89"/>
    </location>
</feature>
<keyword evidence="2" id="KW-0732">Signal</keyword>
<keyword evidence="4" id="KW-1185">Reference proteome</keyword>
<sequence length="174" mass="19309">MKKKVPVSVAAVILLLIVFSSPAFANSSWQWVTDSPRTLLPVAIALTLVIEITGIFLFGRLVKSVRVLVIGIGAVVLANFVSFILPYAVRAGNFLIYSGEWGIAWNMAATSGPYYIILLGYLGLTVLVEVPIVYYALKRYTRQVKTLLIVIITVNIITTLFVALMERMMFHGQW</sequence>
<dbReference type="RefSeq" id="WP_122897428.1">
    <property type="nucleotide sequence ID" value="NZ_RHIB01000001.1"/>
</dbReference>
<feature type="transmembrane region" description="Helical" evidence="1">
    <location>
        <begin position="147"/>
        <end position="165"/>
    </location>
</feature>
<gene>
    <name evidence="3" type="ORF">EBO34_08285</name>
</gene>
<feature type="chain" id="PRO_5018108724" evidence="2">
    <location>
        <begin position="26"/>
        <end position="174"/>
    </location>
</feature>
<dbReference type="AlphaFoldDB" id="A0A3M7TWH0"/>
<evidence type="ECO:0000313" key="3">
    <source>
        <dbReference type="EMBL" id="RNA69916.1"/>
    </source>
</evidence>
<dbReference type="OrthoDB" id="2062708at2"/>
<feature type="transmembrane region" description="Helical" evidence="1">
    <location>
        <begin position="114"/>
        <end position="135"/>
    </location>
</feature>
<dbReference type="EMBL" id="RHIB01000001">
    <property type="protein sequence ID" value="RNA69916.1"/>
    <property type="molecule type" value="Genomic_DNA"/>
</dbReference>
<organism evidence="3 4">
    <name type="scientific">Alteribacter keqinensis</name>
    <dbReference type="NCBI Taxonomy" id="2483800"/>
    <lineage>
        <taxon>Bacteria</taxon>
        <taxon>Bacillati</taxon>
        <taxon>Bacillota</taxon>
        <taxon>Bacilli</taxon>
        <taxon>Bacillales</taxon>
        <taxon>Bacillaceae</taxon>
        <taxon>Alteribacter</taxon>
    </lineage>
</organism>
<reference evidence="3 4" key="1">
    <citation type="submission" date="2018-10" db="EMBL/GenBank/DDBJ databases">
        <title>Bacillus Keqinensis sp. nov., a moderately halophilic bacterium isolated from a saline-alkaline lake.</title>
        <authorList>
            <person name="Wang H."/>
        </authorList>
    </citation>
    <scope>NUCLEOTIDE SEQUENCE [LARGE SCALE GENOMIC DNA]</scope>
    <source>
        <strain evidence="3 4">KQ-3</strain>
    </source>
</reference>
<protein>
    <submittedName>
        <fullName evidence="3">Uncharacterized protein</fullName>
    </submittedName>
</protein>
<evidence type="ECO:0000313" key="4">
    <source>
        <dbReference type="Proteomes" id="UP000278746"/>
    </source>
</evidence>
<keyword evidence="1" id="KW-0812">Transmembrane</keyword>
<keyword evidence="1" id="KW-1133">Transmembrane helix</keyword>
<feature type="signal peptide" evidence="2">
    <location>
        <begin position="1"/>
        <end position="25"/>
    </location>
</feature>
<keyword evidence="1" id="KW-0472">Membrane</keyword>
<evidence type="ECO:0000256" key="2">
    <source>
        <dbReference type="SAM" id="SignalP"/>
    </source>
</evidence>
<proteinExistence type="predicted"/>
<accession>A0A3M7TWH0</accession>
<name>A0A3M7TWH0_9BACI</name>
<feature type="transmembrane region" description="Helical" evidence="1">
    <location>
        <begin position="41"/>
        <end position="58"/>
    </location>
</feature>
<evidence type="ECO:0000256" key="1">
    <source>
        <dbReference type="SAM" id="Phobius"/>
    </source>
</evidence>